<protein>
    <submittedName>
        <fullName evidence="1">Uncharacterized protein</fullName>
    </submittedName>
</protein>
<accession>A0A8H5ITU0</accession>
<dbReference type="PROSITE" id="PS51257">
    <property type="entry name" value="PROKAR_LIPOPROTEIN"/>
    <property type="match status" value="1"/>
</dbReference>
<reference evidence="1 2" key="1">
    <citation type="submission" date="2020-05" db="EMBL/GenBank/DDBJ databases">
        <title>Identification and distribution of gene clusters putatively required for synthesis of sphingolipid metabolism inhibitors in phylogenetically diverse species of the filamentous fungus Fusarium.</title>
        <authorList>
            <person name="Kim H.-S."/>
            <person name="Busman M."/>
            <person name="Brown D.W."/>
            <person name="Divon H."/>
            <person name="Uhlig S."/>
            <person name="Proctor R.H."/>
        </authorList>
    </citation>
    <scope>NUCLEOTIDE SEQUENCE [LARGE SCALE GENOMIC DNA]</scope>
    <source>
        <strain evidence="1 2">NRRL 53147</strain>
    </source>
</reference>
<gene>
    <name evidence="1" type="ORF">FMEXI_7240</name>
</gene>
<proteinExistence type="predicted"/>
<sequence>MKNSVHQPRAKPNAVVNATQSCPVCRDLQPGDEYDELNTIGIESLRDDCGYCRILESAMDSLADGPTTQLFVHSKEGEPISVEYFYEKDLDPEDSYSGLLQPTSKT</sequence>
<evidence type="ECO:0000313" key="1">
    <source>
        <dbReference type="EMBL" id="KAF5543004.1"/>
    </source>
</evidence>
<evidence type="ECO:0000313" key="2">
    <source>
        <dbReference type="Proteomes" id="UP000522262"/>
    </source>
</evidence>
<name>A0A8H5ITU0_9HYPO</name>
<organism evidence="1 2">
    <name type="scientific">Fusarium mexicanum</name>
    <dbReference type="NCBI Taxonomy" id="751941"/>
    <lineage>
        <taxon>Eukaryota</taxon>
        <taxon>Fungi</taxon>
        <taxon>Dikarya</taxon>
        <taxon>Ascomycota</taxon>
        <taxon>Pezizomycotina</taxon>
        <taxon>Sordariomycetes</taxon>
        <taxon>Hypocreomycetidae</taxon>
        <taxon>Hypocreales</taxon>
        <taxon>Nectriaceae</taxon>
        <taxon>Fusarium</taxon>
        <taxon>Fusarium fujikuroi species complex</taxon>
    </lineage>
</organism>
<keyword evidence="2" id="KW-1185">Reference proteome</keyword>
<dbReference type="AlphaFoldDB" id="A0A8H5ITU0"/>
<dbReference type="Proteomes" id="UP000522262">
    <property type="component" value="Unassembled WGS sequence"/>
</dbReference>
<dbReference type="EMBL" id="JAAOAM010000159">
    <property type="protein sequence ID" value="KAF5543004.1"/>
    <property type="molecule type" value="Genomic_DNA"/>
</dbReference>
<comment type="caution">
    <text evidence="1">The sequence shown here is derived from an EMBL/GenBank/DDBJ whole genome shotgun (WGS) entry which is preliminary data.</text>
</comment>